<dbReference type="AlphaFoldDB" id="A0A0H2REE0"/>
<evidence type="ECO:0000313" key="3">
    <source>
        <dbReference type="EMBL" id="KLO10215.1"/>
    </source>
</evidence>
<sequence>MQSTPFKRTWDSTDENSSFIVYSDAQPPSRTPPRVKRPRVARTPLGATPRNPFADLNATPRPVHTSTPASTGPHATPQAGSISVALSEREEVEREAKLAHILHEIKSQGWTFFDFFDSFMKSKNQQHSSQASRALTYHAAEMLTSMKRRKPEAVWNWEVQDVADTLIREAKNLTKVLRPGDENLASFLENFSLEDVMCRVQQSSPTLWTILESMGKRENADSTRRNRELVYSTIACMIAQCRSERSNSFQQLMAFWLLAGGASKEQFDVLHHAGLCSSYSKLLRDLKELASQKLNEIRSIAKSSTIMIVWDNLNIAFKVAEQRENNKAHFDNGTTASVIVLEGIELGQLRNTMVPPRLYRRLSLEFSPSDILPTPEISKELDTTHLYHIIDILLDSFPNLRQRFGDDNHPPSKKQIPVHKTRQYPLPAMLLDESSLDGTLDVVNTIIQTTLQLSEEDVQRQGVIICAGDQLTMSLLDKASASRRDDATLLDNIGKWTENQPGLFHAFMNGTRMVGNEHWGTGNYSTPRQAPWSLWKVNNLLGRKNISCGWKAKQLAPFWPLQELILTFALPSNIIDGFRIHCGASDLKAWIATVKSFDEIREMALKVQIDLVNRRRVYKMRRKPDEERDVTLENIILFNSDALTLREFQHAVRTGDIGRVVNVLTFWLLAFRGTGSMPKYADMLFRTLMRLKYMDPTLREAFLMSWLVNVTGKPGRFKAVDLLQEHQNFWAKIIYMARGSNRSWKWLSMITLCIWALREVLRNVRLQYKARYNGKSHTSPDTQAEIAKLTQFLEAEKIQTFWPARPRNAQSVPVRDLIALGAAYFNSKSSFKQYHNEDINPPRKASYKKSSNVRSAPTATQETEGAPNLRTDEDDGSDSDGISKDNDDSEEEMWERMRELTAEELAMDTDEYVDSEDLQTLMELSQSIIDHLEIPS</sequence>
<protein>
    <recommendedName>
        <fullName evidence="2">DUF6589 domain-containing protein</fullName>
    </recommendedName>
</protein>
<proteinExistence type="predicted"/>
<feature type="region of interest" description="Disordered" evidence="1">
    <location>
        <begin position="1"/>
        <end position="80"/>
    </location>
</feature>
<keyword evidence="4" id="KW-1185">Reference proteome</keyword>
<feature type="region of interest" description="Disordered" evidence="1">
    <location>
        <begin position="835"/>
        <end position="898"/>
    </location>
</feature>
<reference evidence="3 4" key="1">
    <citation type="submission" date="2015-04" db="EMBL/GenBank/DDBJ databases">
        <title>Complete genome sequence of Schizopora paradoxa KUC8140, a cosmopolitan wood degrader in East Asia.</title>
        <authorList>
            <consortium name="DOE Joint Genome Institute"/>
            <person name="Min B."/>
            <person name="Park H."/>
            <person name="Jang Y."/>
            <person name="Kim J.-J."/>
            <person name="Kim K.H."/>
            <person name="Pangilinan J."/>
            <person name="Lipzen A."/>
            <person name="Riley R."/>
            <person name="Grigoriev I.V."/>
            <person name="Spatafora J.W."/>
            <person name="Choi I.-G."/>
        </authorList>
    </citation>
    <scope>NUCLEOTIDE SEQUENCE [LARGE SCALE GENOMIC DNA]</scope>
    <source>
        <strain evidence="3 4">KUC8140</strain>
    </source>
</reference>
<dbReference type="OrthoDB" id="2496395at2759"/>
<accession>A0A0H2REE0</accession>
<evidence type="ECO:0000259" key="2">
    <source>
        <dbReference type="Pfam" id="PF20231"/>
    </source>
</evidence>
<dbReference type="Pfam" id="PF20231">
    <property type="entry name" value="DUF6589"/>
    <property type="match status" value="1"/>
</dbReference>
<dbReference type="Proteomes" id="UP000053477">
    <property type="component" value="Unassembled WGS sequence"/>
</dbReference>
<dbReference type="STRING" id="27342.A0A0H2REE0"/>
<feature type="domain" description="DUF6589" evidence="2">
    <location>
        <begin position="367"/>
        <end position="777"/>
    </location>
</feature>
<name>A0A0H2REE0_9AGAM</name>
<feature type="compositionally biased region" description="Polar residues" evidence="1">
    <location>
        <begin position="848"/>
        <end position="863"/>
    </location>
</feature>
<organism evidence="3 4">
    <name type="scientific">Schizopora paradoxa</name>
    <dbReference type="NCBI Taxonomy" id="27342"/>
    <lineage>
        <taxon>Eukaryota</taxon>
        <taxon>Fungi</taxon>
        <taxon>Dikarya</taxon>
        <taxon>Basidiomycota</taxon>
        <taxon>Agaricomycotina</taxon>
        <taxon>Agaricomycetes</taxon>
        <taxon>Hymenochaetales</taxon>
        <taxon>Schizoporaceae</taxon>
        <taxon>Schizopora</taxon>
    </lineage>
</organism>
<dbReference type="EMBL" id="KQ086033">
    <property type="protein sequence ID" value="KLO10215.1"/>
    <property type="molecule type" value="Genomic_DNA"/>
</dbReference>
<dbReference type="InParanoid" id="A0A0H2REE0"/>
<gene>
    <name evidence="3" type="ORF">SCHPADRAFT_999732</name>
</gene>
<evidence type="ECO:0000256" key="1">
    <source>
        <dbReference type="SAM" id="MobiDB-lite"/>
    </source>
</evidence>
<evidence type="ECO:0000313" key="4">
    <source>
        <dbReference type="Proteomes" id="UP000053477"/>
    </source>
</evidence>
<dbReference type="InterPro" id="IPR046496">
    <property type="entry name" value="DUF6589"/>
</dbReference>